<name>A0AC35FUL6_9BILA</name>
<organism evidence="1 2">
    <name type="scientific">Panagrolaimus sp. PS1159</name>
    <dbReference type="NCBI Taxonomy" id="55785"/>
    <lineage>
        <taxon>Eukaryota</taxon>
        <taxon>Metazoa</taxon>
        <taxon>Ecdysozoa</taxon>
        <taxon>Nematoda</taxon>
        <taxon>Chromadorea</taxon>
        <taxon>Rhabditida</taxon>
        <taxon>Tylenchina</taxon>
        <taxon>Panagrolaimomorpha</taxon>
        <taxon>Panagrolaimoidea</taxon>
        <taxon>Panagrolaimidae</taxon>
        <taxon>Panagrolaimus</taxon>
    </lineage>
</organism>
<proteinExistence type="predicted"/>
<protein>
    <submittedName>
        <fullName evidence="2">Uncharacterized protein</fullName>
    </submittedName>
</protein>
<reference evidence="2" key="1">
    <citation type="submission" date="2025-08" db="UniProtKB">
        <authorList>
            <consortium name="WormBaseParasite"/>
        </authorList>
    </citation>
    <scope>IDENTIFICATION</scope>
</reference>
<accession>A0AC35FUL6</accession>
<evidence type="ECO:0000313" key="1">
    <source>
        <dbReference type="Proteomes" id="UP000887580"/>
    </source>
</evidence>
<dbReference type="WBParaSite" id="PS1159_v2.g2094.t1">
    <property type="protein sequence ID" value="PS1159_v2.g2094.t1"/>
    <property type="gene ID" value="PS1159_v2.g2094"/>
</dbReference>
<sequence length="122" mass="13332">MPSDFNFAINRLLEQEGDKPSKNGMDLSSPGPSSSNPLSAAINAVGNPFSMSPFLASAANQQIPFFRNPHFVLPNMVSNDNSKKDDEQLSESPESQSPPPEDNNVSKVNNETPPWLNNYLNL</sequence>
<evidence type="ECO:0000313" key="2">
    <source>
        <dbReference type="WBParaSite" id="PS1159_v2.g2094.t1"/>
    </source>
</evidence>
<dbReference type="Proteomes" id="UP000887580">
    <property type="component" value="Unplaced"/>
</dbReference>